<proteinExistence type="predicted"/>
<dbReference type="AlphaFoldDB" id="A0A834INX9"/>
<dbReference type="Proteomes" id="UP000625711">
    <property type="component" value="Unassembled WGS sequence"/>
</dbReference>
<comment type="caution">
    <text evidence="3">The sequence shown here is derived from an EMBL/GenBank/DDBJ whole genome shotgun (WGS) entry which is preliminary data.</text>
</comment>
<evidence type="ECO:0000313" key="4">
    <source>
        <dbReference type="Proteomes" id="UP000625711"/>
    </source>
</evidence>
<keyword evidence="4" id="KW-1185">Reference proteome</keyword>
<gene>
    <name evidence="3" type="ORF">GWI33_022056</name>
</gene>
<evidence type="ECO:0000313" key="3">
    <source>
        <dbReference type="EMBL" id="KAF7284462.1"/>
    </source>
</evidence>
<keyword evidence="2" id="KW-0732">Signal</keyword>
<dbReference type="EMBL" id="JAACXV010000077">
    <property type="protein sequence ID" value="KAF7284462.1"/>
    <property type="molecule type" value="Genomic_DNA"/>
</dbReference>
<sequence>MAAVYKIIVSVLFVILGLFGSVLSSPVPQGYGSSHAGPPRAGSSHAGPPRAGSSHLGPAPNTHLGPSPGYGGVKPVITNF</sequence>
<accession>A0A834INX9</accession>
<reference evidence="3" key="1">
    <citation type="submission" date="2020-08" db="EMBL/GenBank/DDBJ databases">
        <title>Genome sequencing and assembly of the red palm weevil Rhynchophorus ferrugineus.</title>
        <authorList>
            <person name="Dias G.B."/>
            <person name="Bergman C.M."/>
            <person name="Manee M."/>
        </authorList>
    </citation>
    <scope>NUCLEOTIDE SEQUENCE</scope>
    <source>
        <strain evidence="3">AA-2017</strain>
        <tissue evidence="3">Whole larva</tissue>
    </source>
</reference>
<evidence type="ECO:0000256" key="2">
    <source>
        <dbReference type="SAM" id="SignalP"/>
    </source>
</evidence>
<organism evidence="3 4">
    <name type="scientific">Rhynchophorus ferrugineus</name>
    <name type="common">Red palm weevil</name>
    <name type="synonym">Curculio ferrugineus</name>
    <dbReference type="NCBI Taxonomy" id="354439"/>
    <lineage>
        <taxon>Eukaryota</taxon>
        <taxon>Metazoa</taxon>
        <taxon>Ecdysozoa</taxon>
        <taxon>Arthropoda</taxon>
        <taxon>Hexapoda</taxon>
        <taxon>Insecta</taxon>
        <taxon>Pterygota</taxon>
        <taxon>Neoptera</taxon>
        <taxon>Endopterygota</taxon>
        <taxon>Coleoptera</taxon>
        <taxon>Polyphaga</taxon>
        <taxon>Cucujiformia</taxon>
        <taxon>Curculionidae</taxon>
        <taxon>Dryophthorinae</taxon>
        <taxon>Rhynchophorus</taxon>
    </lineage>
</organism>
<evidence type="ECO:0000256" key="1">
    <source>
        <dbReference type="SAM" id="MobiDB-lite"/>
    </source>
</evidence>
<feature type="signal peptide" evidence="2">
    <location>
        <begin position="1"/>
        <end position="24"/>
    </location>
</feature>
<feature type="region of interest" description="Disordered" evidence="1">
    <location>
        <begin position="28"/>
        <end position="80"/>
    </location>
</feature>
<protein>
    <submittedName>
        <fullName evidence="3">Uncharacterized protein</fullName>
    </submittedName>
</protein>
<name>A0A834INX9_RHYFE</name>
<feature type="chain" id="PRO_5032854032" evidence="2">
    <location>
        <begin position="25"/>
        <end position="80"/>
    </location>
</feature>